<sequence>MNHRMNLDHGGHAEHGHDHAGNVTEMAMSMVFTSTTTVTSYVFSLLFLFLLTLFNRFLGISKPQLGRRPSNSDHDVSEFKDRVSPLPPQVEVKHNDTDCYGAFPSAPLLGPTSQLYSDQREEKSYVTNSHPRLLGPYKRRSSERDVMSSLLEGLRALMGYALLLAFMTYNVGVLCAVFAAIVVGELFLGRFSRPSPGWQDGACHED</sequence>
<evidence type="ECO:0000313" key="7">
    <source>
        <dbReference type="Proteomes" id="UP001147746"/>
    </source>
</evidence>
<dbReference type="GO" id="GO:0005375">
    <property type="term" value="F:copper ion transmembrane transporter activity"/>
    <property type="evidence" value="ECO:0007669"/>
    <property type="project" value="UniProtKB-UniRule"/>
</dbReference>
<protein>
    <recommendedName>
        <fullName evidence="5">Copper transport protein</fullName>
    </recommendedName>
</protein>
<dbReference type="AlphaFoldDB" id="A0A9W9U173"/>
<dbReference type="GO" id="GO:0005886">
    <property type="term" value="C:plasma membrane"/>
    <property type="evidence" value="ECO:0007669"/>
    <property type="project" value="TreeGrafter"/>
</dbReference>
<comment type="caution">
    <text evidence="6">The sequence shown here is derived from an EMBL/GenBank/DDBJ whole genome shotgun (WGS) entry which is preliminary data.</text>
</comment>
<dbReference type="Pfam" id="PF04145">
    <property type="entry name" value="Ctr"/>
    <property type="match status" value="1"/>
</dbReference>
<proteinExistence type="inferred from homology"/>
<reference evidence="6" key="2">
    <citation type="journal article" date="2023" name="IMA Fungus">
        <title>Comparative genomic study of the Penicillium genus elucidates a diverse pangenome and 15 lateral gene transfer events.</title>
        <authorList>
            <person name="Petersen C."/>
            <person name="Sorensen T."/>
            <person name="Nielsen M.R."/>
            <person name="Sondergaard T.E."/>
            <person name="Sorensen J.L."/>
            <person name="Fitzpatrick D.A."/>
            <person name="Frisvad J.C."/>
            <person name="Nielsen K.L."/>
        </authorList>
    </citation>
    <scope>NUCLEOTIDE SEQUENCE</scope>
    <source>
        <strain evidence="6">IBT 21472</strain>
    </source>
</reference>
<evidence type="ECO:0000256" key="1">
    <source>
        <dbReference type="ARBA" id="ARBA00004141"/>
    </source>
</evidence>
<keyword evidence="5" id="KW-0813">Transport</keyword>
<dbReference type="PANTHER" id="PTHR12483">
    <property type="entry name" value="SOLUTE CARRIER FAMILY 31 COPPER TRANSPORTERS"/>
    <property type="match status" value="1"/>
</dbReference>
<evidence type="ECO:0000256" key="4">
    <source>
        <dbReference type="ARBA" id="ARBA00023136"/>
    </source>
</evidence>
<feature type="transmembrane region" description="Helical" evidence="5">
    <location>
        <begin position="38"/>
        <end position="58"/>
    </location>
</feature>
<comment type="subcellular location">
    <subcellularLocation>
        <location evidence="1 5">Membrane</location>
        <topology evidence="1 5">Multi-pass membrane protein</topology>
    </subcellularLocation>
</comment>
<keyword evidence="4 5" id="KW-0472">Membrane</keyword>
<dbReference type="PANTHER" id="PTHR12483:SF27">
    <property type="entry name" value="COPPER TRANSPORT PROTEIN CTR1"/>
    <property type="match status" value="1"/>
</dbReference>
<name>A0A9W9U173_9EURO</name>
<keyword evidence="5" id="KW-0187">Copper transport</keyword>
<evidence type="ECO:0000256" key="2">
    <source>
        <dbReference type="ARBA" id="ARBA00022692"/>
    </source>
</evidence>
<gene>
    <name evidence="6" type="ORF">N7476_008069</name>
</gene>
<feature type="transmembrane region" description="Helical" evidence="5">
    <location>
        <begin position="157"/>
        <end position="183"/>
    </location>
</feature>
<comment type="similarity">
    <text evidence="5">Belongs to the copper transporter (Ctr) (TC 1.A.56) family. SLC31A subfamily.</text>
</comment>
<keyword evidence="3 5" id="KW-1133">Transmembrane helix</keyword>
<reference evidence="6" key="1">
    <citation type="submission" date="2022-12" db="EMBL/GenBank/DDBJ databases">
        <authorList>
            <person name="Petersen C."/>
        </authorList>
    </citation>
    <scope>NUCLEOTIDE SEQUENCE</scope>
    <source>
        <strain evidence="6">IBT 21472</strain>
    </source>
</reference>
<dbReference type="EMBL" id="JAPZBO010000008">
    <property type="protein sequence ID" value="KAJ5307413.1"/>
    <property type="molecule type" value="Genomic_DNA"/>
</dbReference>
<organism evidence="6 7">
    <name type="scientific">Penicillium atrosanguineum</name>
    <dbReference type="NCBI Taxonomy" id="1132637"/>
    <lineage>
        <taxon>Eukaryota</taxon>
        <taxon>Fungi</taxon>
        <taxon>Dikarya</taxon>
        <taxon>Ascomycota</taxon>
        <taxon>Pezizomycotina</taxon>
        <taxon>Eurotiomycetes</taxon>
        <taxon>Eurotiomycetidae</taxon>
        <taxon>Eurotiales</taxon>
        <taxon>Aspergillaceae</taxon>
        <taxon>Penicillium</taxon>
    </lineage>
</organism>
<evidence type="ECO:0000256" key="3">
    <source>
        <dbReference type="ARBA" id="ARBA00022989"/>
    </source>
</evidence>
<keyword evidence="5" id="KW-0406">Ion transport</keyword>
<dbReference type="Proteomes" id="UP001147746">
    <property type="component" value="Unassembled WGS sequence"/>
</dbReference>
<accession>A0A9W9U173</accession>
<evidence type="ECO:0000256" key="5">
    <source>
        <dbReference type="RuleBase" id="RU367022"/>
    </source>
</evidence>
<evidence type="ECO:0000313" key="6">
    <source>
        <dbReference type="EMBL" id="KAJ5307413.1"/>
    </source>
</evidence>
<keyword evidence="2 5" id="KW-0812">Transmembrane</keyword>
<keyword evidence="5" id="KW-0186">Copper</keyword>
<keyword evidence="7" id="KW-1185">Reference proteome</keyword>
<dbReference type="InterPro" id="IPR007274">
    <property type="entry name" value="Cop_transporter"/>
</dbReference>